<dbReference type="EMBL" id="AP023322">
    <property type="protein sequence ID" value="BCI63128.1"/>
    <property type="molecule type" value="Genomic_DNA"/>
</dbReference>
<evidence type="ECO:0008006" key="4">
    <source>
        <dbReference type="Google" id="ProtNLM"/>
    </source>
</evidence>
<feature type="compositionally biased region" description="Low complexity" evidence="1">
    <location>
        <begin position="31"/>
        <end position="42"/>
    </location>
</feature>
<evidence type="ECO:0000313" key="3">
    <source>
        <dbReference type="Proteomes" id="UP000594042"/>
    </source>
</evidence>
<dbReference type="PROSITE" id="PS51257">
    <property type="entry name" value="PROKAR_LIPOPROTEIN"/>
    <property type="match status" value="1"/>
</dbReference>
<evidence type="ECO:0000256" key="1">
    <source>
        <dbReference type="SAM" id="MobiDB-lite"/>
    </source>
</evidence>
<organism evidence="2 3">
    <name type="scientific">Coprobacter secundus subsp. similis</name>
    <dbReference type="NCBI Taxonomy" id="2751153"/>
    <lineage>
        <taxon>Bacteria</taxon>
        <taxon>Pseudomonadati</taxon>
        <taxon>Bacteroidota</taxon>
        <taxon>Bacteroidia</taxon>
        <taxon>Bacteroidales</taxon>
        <taxon>Barnesiellaceae</taxon>
        <taxon>Coprobacter</taxon>
    </lineage>
</organism>
<name>A0A7G1HY30_9BACT</name>
<reference evidence="3" key="1">
    <citation type="submission" date="2020-07" db="EMBL/GenBank/DDBJ databases">
        <title>Complete genome sequencing of Coprobacter sp. strain 2CBH44.</title>
        <authorList>
            <person name="Sakamoto M."/>
            <person name="Murakami T."/>
            <person name="Mori H."/>
        </authorList>
    </citation>
    <scope>NUCLEOTIDE SEQUENCE [LARGE SCALE GENOMIC DNA]</scope>
    <source>
        <strain evidence="3">2CBH44</strain>
    </source>
</reference>
<dbReference type="Pfam" id="PF14900">
    <property type="entry name" value="DUF4493"/>
    <property type="match status" value="1"/>
</dbReference>
<accession>A0A7G1HY30</accession>
<dbReference type="AlphaFoldDB" id="A0A7G1HY30"/>
<sequence length="425" mass="46755">MRKIYIITLVLSAGLFLTTSCDREKLDYELTSSSTGNSSSNGQDGPTGRLLKPQLTTTRSINTDEYLIGIYKENGEQVELLKYNEISEDGIVLKVGNYKLTASSHNVQPAEWDKPWYCGESDFTIEENKITENVDVTCKLKNLEVKIEFEDKLLALMDDNYKVTVEIGKGSLIYTKTQKDQNIAGYFYAEPDQDDNIFYAAYFNGLVDGIATIQTANGKVSKDTQTLTITFKLKSTNPDGNLENGTLNPSIGLDATAIIVDKNFNITIEEDLIEEDPVNPPSGGENDMSISGKDFNGKTFDIKNPITLPTNIPEEGIPVIVKINAPSGIKGLNVDIVSEKLTPVLPGVGLTDHLDLVNPGEFETAIKNLGFPVKEDVINKTELDFNITQFTPLLGIYGAGTHQFVINLTDNNDKSITETLTIITQ</sequence>
<protein>
    <recommendedName>
        <fullName evidence="4">DUF4493 domain-containing protein</fullName>
    </recommendedName>
</protein>
<evidence type="ECO:0000313" key="2">
    <source>
        <dbReference type="EMBL" id="BCI63128.1"/>
    </source>
</evidence>
<feature type="region of interest" description="Disordered" evidence="1">
    <location>
        <begin position="30"/>
        <end position="51"/>
    </location>
</feature>
<gene>
    <name evidence="2" type="ORF">Cop2CBH44_14810</name>
</gene>
<dbReference type="RefSeq" id="WP_021931053.1">
    <property type="nucleotide sequence ID" value="NZ_AP023322.1"/>
</dbReference>
<keyword evidence="3" id="KW-1185">Reference proteome</keyword>
<dbReference type="KEGG" id="copr:Cop2CBH44_14810"/>
<dbReference type="InterPro" id="IPR027840">
    <property type="entry name" value="DUF4493"/>
</dbReference>
<proteinExistence type="predicted"/>
<dbReference type="Proteomes" id="UP000594042">
    <property type="component" value="Chromosome"/>
</dbReference>